<dbReference type="OrthoDB" id="3247418at2759"/>
<dbReference type="EMBL" id="KN827016">
    <property type="protein sequence ID" value="KIK77374.1"/>
    <property type="molecule type" value="Genomic_DNA"/>
</dbReference>
<keyword evidence="2" id="KW-1185">Reference proteome</keyword>
<organism evidence="1 2">
    <name type="scientific">Paxillus rubicundulus Ve08.2h10</name>
    <dbReference type="NCBI Taxonomy" id="930991"/>
    <lineage>
        <taxon>Eukaryota</taxon>
        <taxon>Fungi</taxon>
        <taxon>Dikarya</taxon>
        <taxon>Basidiomycota</taxon>
        <taxon>Agaricomycotina</taxon>
        <taxon>Agaricomycetes</taxon>
        <taxon>Agaricomycetidae</taxon>
        <taxon>Boletales</taxon>
        <taxon>Paxilineae</taxon>
        <taxon>Paxillaceae</taxon>
        <taxon>Paxillus</taxon>
    </lineage>
</organism>
<dbReference type="InParanoid" id="A0A0D0DA58"/>
<evidence type="ECO:0000313" key="1">
    <source>
        <dbReference type="EMBL" id="KIK77374.1"/>
    </source>
</evidence>
<proteinExistence type="predicted"/>
<name>A0A0D0DA58_9AGAM</name>
<dbReference type="HOGENOM" id="CLU_204787_0_0_1"/>
<dbReference type="Proteomes" id="UP000054538">
    <property type="component" value="Unassembled WGS sequence"/>
</dbReference>
<dbReference type="AlphaFoldDB" id="A0A0D0DA58"/>
<reference evidence="1 2" key="1">
    <citation type="submission" date="2014-04" db="EMBL/GenBank/DDBJ databases">
        <authorList>
            <consortium name="DOE Joint Genome Institute"/>
            <person name="Kuo A."/>
            <person name="Kohler A."/>
            <person name="Jargeat P."/>
            <person name="Nagy L.G."/>
            <person name="Floudas D."/>
            <person name="Copeland A."/>
            <person name="Barry K.W."/>
            <person name="Cichocki N."/>
            <person name="Veneault-Fourrey C."/>
            <person name="LaButti K."/>
            <person name="Lindquist E.A."/>
            <person name="Lipzen A."/>
            <person name="Lundell T."/>
            <person name="Morin E."/>
            <person name="Murat C."/>
            <person name="Sun H."/>
            <person name="Tunlid A."/>
            <person name="Henrissat B."/>
            <person name="Grigoriev I.V."/>
            <person name="Hibbett D.S."/>
            <person name="Martin F."/>
            <person name="Nordberg H.P."/>
            <person name="Cantor M.N."/>
            <person name="Hua S.X."/>
        </authorList>
    </citation>
    <scope>NUCLEOTIDE SEQUENCE [LARGE SCALE GENOMIC DNA]</scope>
    <source>
        <strain evidence="1 2">Ve08.2h10</strain>
    </source>
</reference>
<gene>
    <name evidence="1" type="ORF">PAXRUDRAFT_834997</name>
</gene>
<protein>
    <submittedName>
        <fullName evidence="1">Uncharacterized protein</fullName>
    </submittedName>
</protein>
<dbReference type="STRING" id="930991.A0A0D0DA58"/>
<evidence type="ECO:0000313" key="2">
    <source>
        <dbReference type="Proteomes" id="UP000054538"/>
    </source>
</evidence>
<reference evidence="2" key="2">
    <citation type="submission" date="2015-01" db="EMBL/GenBank/DDBJ databases">
        <title>Evolutionary Origins and Diversification of the Mycorrhizal Mutualists.</title>
        <authorList>
            <consortium name="DOE Joint Genome Institute"/>
            <consortium name="Mycorrhizal Genomics Consortium"/>
            <person name="Kohler A."/>
            <person name="Kuo A."/>
            <person name="Nagy L.G."/>
            <person name="Floudas D."/>
            <person name="Copeland A."/>
            <person name="Barry K.W."/>
            <person name="Cichocki N."/>
            <person name="Veneault-Fourrey C."/>
            <person name="LaButti K."/>
            <person name="Lindquist E.A."/>
            <person name="Lipzen A."/>
            <person name="Lundell T."/>
            <person name="Morin E."/>
            <person name="Murat C."/>
            <person name="Riley R."/>
            <person name="Ohm R."/>
            <person name="Sun H."/>
            <person name="Tunlid A."/>
            <person name="Henrissat B."/>
            <person name="Grigoriev I.V."/>
            <person name="Hibbett D.S."/>
            <person name="Martin F."/>
        </authorList>
    </citation>
    <scope>NUCLEOTIDE SEQUENCE [LARGE SCALE GENOMIC DNA]</scope>
    <source>
        <strain evidence="2">Ve08.2h10</strain>
    </source>
</reference>
<accession>A0A0D0DA58</accession>
<sequence length="72" mass="7883">MPLSTVQVKHTPYDTREVLDHVRGTICDMITPYWLGSVPSNFGDLAAGTIKADAWHTLATVYIPITLISLLG</sequence>